<comment type="caution">
    <text evidence="8">Lacks conserved residue(s) required for the propagation of feature annotation.</text>
</comment>
<name>A0A8T2K6J7_9PIPI</name>
<comment type="function">
    <text evidence="8">Claudins function as major constituents of the tight junction complexes that regulate the permeability of epithelia.</text>
</comment>
<gene>
    <name evidence="9" type="ORF">GDO86_002784</name>
</gene>
<dbReference type="AlphaFoldDB" id="A0A8T2K6J7"/>
<dbReference type="PRINTS" id="PR01077">
    <property type="entry name" value="CLAUDIN"/>
</dbReference>
<keyword evidence="10" id="KW-1185">Reference proteome</keyword>
<comment type="similarity">
    <text evidence="1 8">Belongs to the claudin family.</text>
</comment>
<evidence type="ECO:0000256" key="1">
    <source>
        <dbReference type="ARBA" id="ARBA00008295"/>
    </source>
</evidence>
<keyword evidence="6 8" id="KW-1133">Transmembrane helix</keyword>
<evidence type="ECO:0000256" key="3">
    <source>
        <dbReference type="ARBA" id="ARBA00022475"/>
    </source>
</evidence>
<dbReference type="Pfam" id="PF00822">
    <property type="entry name" value="PMP22_Claudin"/>
    <property type="match status" value="1"/>
</dbReference>
<dbReference type="GO" id="GO:0005198">
    <property type="term" value="F:structural molecule activity"/>
    <property type="evidence" value="ECO:0007669"/>
    <property type="project" value="InterPro"/>
</dbReference>
<evidence type="ECO:0000256" key="6">
    <source>
        <dbReference type="ARBA" id="ARBA00022989"/>
    </source>
</evidence>
<evidence type="ECO:0000313" key="10">
    <source>
        <dbReference type="Proteomes" id="UP000812440"/>
    </source>
</evidence>
<dbReference type="Gene3D" id="1.20.140.150">
    <property type="match status" value="1"/>
</dbReference>
<keyword evidence="7 8" id="KW-0472">Membrane</keyword>
<evidence type="ECO:0000256" key="2">
    <source>
        <dbReference type="ARBA" id="ARBA00022427"/>
    </source>
</evidence>
<evidence type="ECO:0000313" key="9">
    <source>
        <dbReference type="EMBL" id="KAG8450261.1"/>
    </source>
</evidence>
<evidence type="ECO:0000256" key="4">
    <source>
        <dbReference type="ARBA" id="ARBA00022692"/>
    </source>
</evidence>
<proteinExistence type="inferred from homology"/>
<dbReference type="InterPro" id="IPR006187">
    <property type="entry name" value="Claudin"/>
</dbReference>
<reference evidence="9" key="1">
    <citation type="thesis" date="2020" institute="ProQuest LLC" country="789 East Eisenhower Parkway, Ann Arbor, MI, USA">
        <title>Comparative Genomics and Chromosome Evolution.</title>
        <authorList>
            <person name="Mudd A.B."/>
        </authorList>
    </citation>
    <scope>NUCLEOTIDE SEQUENCE</scope>
    <source>
        <strain evidence="9">Female2</strain>
        <tissue evidence="9">Blood</tissue>
    </source>
</reference>
<comment type="caution">
    <text evidence="9">The sequence shown here is derived from an EMBL/GenBank/DDBJ whole genome shotgun (WGS) entry which is preliminary data.</text>
</comment>
<dbReference type="EMBL" id="JAACNH010000002">
    <property type="protein sequence ID" value="KAG8450261.1"/>
    <property type="molecule type" value="Genomic_DNA"/>
</dbReference>
<organism evidence="9 10">
    <name type="scientific">Hymenochirus boettgeri</name>
    <name type="common">Congo dwarf clawed frog</name>
    <dbReference type="NCBI Taxonomy" id="247094"/>
    <lineage>
        <taxon>Eukaryota</taxon>
        <taxon>Metazoa</taxon>
        <taxon>Chordata</taxon>
        <taxon>Craniata</taxon>
        <taxon>Vertebrata</taxon>
        <taxon>Euteleostomi</taxon>
        <taxon>Amphibia</taxon>
        <taxon>Batrachia</taxon>
        <taxon>Anura</taxon>
        <taxon>Pipoidea</taxon>
        <taxon>Pipidae</taxon>
        <taxon>Pipinae</taxon>
        <taxon>Hymenochirus</taxon>
    </lineage>
</organism>
<protein>
    <recommendedName>
        <fullName evidence="8">Claudin</fullName>
    </recommendedName>
</protein>
<keyword evidence="4 8" id="KW-0812">Transmembrane</keyword>
<dbReference type="GO" id="GO:0005886">
    <property type="term" value="C:plasma membrane"/>
    <property type="evidence" value="ECO:0007669"/>
    <property type="project" value="UniProtKB-SubCell"/>
</dbReference>
<evidence type="ECO:0000256" key="5">
    <source>
        <dbReference type="ARBA" id="ARBA00022949"/>
    </source>
</evidence>
<keyword evidence="3 8" id="KW-1003">Cell membrane</keyword>
<evidence type="ECO:0000256" key="7">
    <source>
        <dbReference type="ARBA" id="ARBA00023136"/>
    </source>
</evidence>
<dbReference type="PANTHER" id="PTHR12002">
    <property type="entry name" value="CLAUDIN"/>
    <property type="match status" value="1"/>
</dbReference>
<keyword evidence="5 8" id="KW-0965">Cell junction</keyword>
<dbReference type="PROSITE" id="PS01346">
    <property type="entry name" value="CLAUDIN"/>
    <property type="match status" value="1"/>
</dbReference>
<sequence length="235" mass="26482">MVCLLVQIIGILCGGIGMILTWIVTLIPQWRVTVIAENTGHLNSRIDGQWISRLDGLWTTCINHAQITRHCTGYDSEVSITTDLKVGRVLMSIAVALNSLAFLFSLVGTLLHNIDEETRHGKRCMLLASGIFYILSVILIIIPVSLTINNIVSHTCESIVCKGSVRIELGEALFLAWPTIVFLLIGGIILCWICPCRHRKERHVYVVPRDQEMLSRDKQIELRLHINCFLREETL</sequence>
<dbReference type="InterPro" id="IPR004031">
    <property type="entry name" value="PMP22/EMP/MP20/Claudin"/>
</dbReference>
<dbReference type="OrthoDB" id="9882724at2759"/>
<dbReference type="Proteomes" id="UP000812440">
    <property type="component" value="Chromosome 2"/>
</dbReference>
<accession>A0A8T2K6J7</accession>
<dbReference type="GO" id="GO:0005923">
    <property type="term" value="C:bicellular tight junction"/>
    <property type="evidence" value="ECO:0007669"/>
    <property type="project" value="UniProtKB-SubCell"/>
</dbReference>
<comment type="subcellular location">
    <subcellularLocation>
        <location evidence="8">Cell junction</location>
        <location evidence="8">Tight junction</location>
    </subcellularLocation>
    <subcellularLocation>
        <location evidence="8">Cell membrane</location>
        <topology evidence="8">Multi-pass membrane protein</topology>
    </subcellularLocation>
</comment>
<feature type="transmembrane region" description="Helical" evidence="8">
    <location>
        <begin position="89"/>
        <end position="112"/>
    </location>
</feature>
<keyword evidence="2 8" id="KW-0796">Tight junction</keyword>
<dbReference type="InterPro" id="IPR017974">
    <property type="entry name" value="Claudin_CS"/>
</dbReference>
<feature type="transmembrane region" description="Helical" evidence="8">
    <location>
        <begin position="124"/>
        <end position="144"/>
    </location>
</feature>
<feature type="transmembrane region" description="Helical" evidence="8">
    <location>
        <begin position="172"/>
        <end position="193"/>
    </location>
</feature>
<evidence type="ECO:0000256" key="8">
    <source>
        <dbReference type="RuleBase" id="RU060637"/>
    </source>
</evidence>